<dbReference type="Gene3D" id="3.40.50.10190">
    <property type="entry name" value="BRCT domain"/>
    <property type="match status" value="4"/>
</dbReference>
<feature type="region of interest" description="Disordered" evidence="2">
    <location>
        <begin position="829"/>
        <end position="1064"/>
    </location>
</feature>
<comment type="caution">
    <text evidence="4">The sequence shown here is derived from an EMBL/GenBank/DDBJ whole genome shotgun (WGS) entry which is preliminary data.</text>
</comment>
<dbReference type="PROSITE" id="PS50172">
    <property type="entry name" value="BRCT"/>
    <property type="match status" value="4"/>
</dbReference>
<feature type="compositionally biased region" description="Polar residues" evidence="2">
    <location>
        <begin position="989"/>
        <end position="1001"/>
    </location>
</feature>
<feature type="compositionally biased region" description="Acidic residues" evidence="2">
    <location>
        <begin position="712"/>
        <end position="736"/>
    </location>
</feature>
<dbReference type="PANTHER" id="PTHR13561:SF20">
    <property type="entry name" value="DNA TOPOISOMERASE 2-BINDING PROTEIN 1"/>
    <property type="match status" value="1"/>
</dbReference>
<dbReference type="GO" id="GO:0033314">
    <property type="term" value="P:mitotic DNA replication checkpoint signaling"/>
    <property type="evidence" value="ECO:0007669"/>
    <property type="project" value="TreeGrafter"/>
</dbReference>
<keyword evidence="1" id="KW-0677">Repeat</keyword>
<dbReference type="InterPro" id="IPR059215">
    <property type="entry name" value="BRCT2_TopBP1-like"/>
</dbReference>
<dbReference type="SUPFAM" id="SSF52113">
    <property type="entry name" value="BRCT domain"/>
    <property type="match status" value="4"/>
</dbReference>
<dbReference type="EMBL" id="MU859128">
    <property type="protein sequence ID" value="KAK3952228.1"/>
    <property type="molecule type" value="Genomic_DNA"/>
</dbReference>
<feature type="domain" description="BRCT" evidence="3">
    <location>
        <begin position="143"/>
        <end position="232"/>
    </location>
</feature>
<feature type="compositionally biased region" description="Low complexity" evidence="2">
    <location>
        <begin position="300"/>
        <end position="326"/>
    </location>
</feature>
<feature type="region of interest" description="Disordered" evidence="2">
    <location>
        <begin position="557"/>
        <end position="614"/>
    </location>
</feature>
<dbReference type="CDD" id="cd17731">
    <property type="entry name" value="BRCT_TopBP1_rpt2_like"/>
    <property type="match status" value="1"/>
</dbReference>
<dbReference type="InterPro" id="IPR001357">
    <property type="entry name" value="BRCT_dom"/>
</dbReference>
<sequence>MIRAARHGEFQVTTNAKKMSNHPASSSRAGSPSSDPDNVLFDPSHPLKGVVNDIASKTDELGGKHKHDLTPDCTHLIVGAYDTPKYRHVAKERPDVKAMAAGWIEALRKLWVQDADIDFIALEKEWEMKPFETGGGEPNLVDGTTEPRQKLLICSTGFMEAEERQHIIDMVKKGGGNYTGDLTRRVTHLVVYKPEGRKYQAAQNWGIRTVSVEWINDCVERGLILDEKCYDPLLPQNERGVGAWNRQSGRVASLGKRLRETAAEGQETGRRKLRKTASIKLNSQRDSLWGSILGVPPAATSSPAAAPAPLARASQAQPTPSAPAQRDPSQQPSGPAQSVDTQGSRLSSFGIPHDDFIFAYCCFYVAGFAPKETEILANTVASLGGVVCQTLDECASASGAQMAHRFLVVPQNSQPDSHPHLPDNVYIITEFYIERCLHKKYFFDPDEHVLGRPFPLFPIPDFDTLSISTAGFTGVDLNHVDKAIRQLGARYEERFTADVSVLVAPSVSVIRKQKLDMALLWKVPIVRTEWLWRCITTGFKCPIEDFLFPEFDQKIGSEEPPASKGSQVAGREKATEKQSKASKIGNVDEDLLPKPAAAAAASKSRSRVDASDFTSALREKRRSLASESKSNKATPALATALDESHDSYETAPSQRQPSTANTTPGKKKSAAAAGAPLADISNFSQPTSSYSKQQQKQQPGRKPLGRIKSEIADSDADSAAEDDDPLILPGEDDLPVAEEKRAVGKRQQSKSPSKLGALEEEEPVIEDPGETAEELRRRLLKEAEEKKRAEKLKVTDRLVDLLLDAGGGGDGEASMVETAAATSFASALSHSHSHGGSRASSMIAVEATETRTLTRATRAPSEAASVRSDDSSATAKARRRKREILGRAMSNVSAASEEGVVDAPEAEPGRQAKSRRQPQQQEATPPAAPATTSTTTKRKTRGSKKDDKEGPRPTQIDYQDIDSRKARQKLLSKFGDGDEEEAPSMDSAAGSTSRLGQQPAQEDQEEKTMSIGDLDASVRDNEEHGMHGIGSRTRVVGRTMRPVGGKGEKGYGGRSRTTRRSKGA</sequence>
<feature type="domain" description="BRCT" evidence="3">
    <location>
        <begin position="462"/>
        <end position="548"/>
    </location>
</feature>
<feature type="compositionally biased region" description="Basic and acidic residues" evidence="2">
    <location>
        <begin position="570"/>
        <end position="579"/>
    </location>
</feature>
<name>A0AAN6NW76_9PEZI</name>
<dbReference type="GO" id="GO:0006270">
    <property type="term" value="P:DNA replication initiation"/>
    <property type="evidence" value="ECO:0007669"/>
    <property type="project" value="TreeGrafter"/>
</dbReference>
<feature type="compositionally biased region" description="Low complexity" evidence="2">
    <location>
        <begin position="684"/>
        <end position="698"/>
    </location>
</feature>
<feature type="compositionally biased region" description="Low complexity" evidence="2">
    <location>
        <begin position="917"/>
        <end position="935"/>
    </location>
</feature>
<evidence type="ECO:0000313" key="4">
    <source>
        <dbReference type="EMBL" id="KAK3952228.1"/>
    </source>
</evidence>
<feature type="domain" description="BRCT" evidence="3">
    <location>
        <begin position="353"/>
        <end position="450"/>
    </location>
</feature>
<feature type="region of interest" description="Disordered" evidence="2">
    <location>
        <begin position="300"/>
        <end position="345"/>
    </location>
</feature>
<feature type="compositionally biased region" description="Low complexity" evidence="2">
    <location>
        <begin position="593"/>
        <end position="603"/>
    </location>
</feature>
<dbReference type="InterPro" id="IPR036420">
    <property type="entry name" value="BRCT_dom_sf"/>
</dbReference>
<evidence type="ECO:0000256" key="1">
    <source>
        <dbReference type="ARBA" id="ARBA00022737"/>
    </source>
</evidence>
<feature type="compositionally biased region" description="Acidic residues" evidence="2">
    <location>
        <begin position="758"/>
        <end position="772"/>
    </location>
</feature>
<accession>A0AAN6NW76</accession>
<gene>
    <name evidence="4" type="ORF">QBC32DRAFT_390575</name>
</gene>
<feature type="compositionally biased region" description="Polar residues" evidence="2">
    <location>
        <begin position="327"/>
        <end position="345"/>
    </location>
</feature>
<feature type="region of interest" description="Disordered" evidence="2">
    <location>
        <begin position="1"/>
        <end position="43"/>
    </location>
</feature>
<feature type="compositionally biased region" description="Basic and acidic residues" evidence="2">
    <location>
        <begin position="1016"/>
        <end position="1026"/>
    </location>
</feature>
<organism evidence="4 5">
    <name type="scientific">Pseudoneurospora amorphoporcata</name>
    <dbReference type="NCBI Taxonomy" id="241081"/>
    <lineage>
        <taxon>Eukaryota</taxon>
        <taxon>Fungi</taxon>
        <taxon>Dikarya</taxon>
        <taxon>Ascomycota</taxon>
        <taxon>Pezizomycotina</taxon>
        <taxon>Sordariomycetes</taxon>
        <taxon>Sordariomycetidae</taxon>
        <taxon>Sordariales</taxon>
        <taxon>Sordariaceae</taxon>
        <taxon>Pseudoneurospora</taxon>
    </lineage>
</organism>
<reference evidence="4" key="2">
    <citation type="submission" date="2023-06" db="EMBL/GenBank/DDBJ databases">
        <authorList>
            <consortium name="Lawrence Berkeley National Laboratory"/>
            <person name="Mondo S.J."/>
            <person name="Hensen N."/>
            <person name="Bonometti L."/>
            <person name="Westerberg I."/>
            <person name="Brannstrom I.O."/>
            <person name="Guillou S."/>
            <person name="Cros-Aarteil S."/>
            <person name="Calhoun S."/>
            <person name="Haridas S."/>
            <person name="Kuo A."/>
            <person name="Pangilinan J."/>
            <person name="Riley R."/>
            <person name="Labutti K."/>
            <person name="Andreopoulos B."/>
            <person name="Lipzen A."/>
            <person name="Chen C."/>
            <person name="Yanf M."/>
            <person name="Daum C."/>
            <person name="Ng V."/>
            <person name="Clum A."/>
            <person name="Steindorff A."/>
            <person name="Ohm R."/>
            <person name="Martin F."/>
            <person name="Silar P."/>
            <person name="Natvig D."/>
            <person name="Lalanne C."/>
            <person name="Gautier V."/>
            <person name="Ament-Velasquez S.L."/>
            <person name="Kruys A."/>
            <person name="Hutchinson M.I."/>
            <person name="Powell A.J."/>
            <person name="Barry K."/>
            <person name="Miller A.N."/>
            <person name="Grigoriev I.V."/>
            <person name="Debuchy R."/>
            <person name="Gladieux P."/>
            <person name="Thoren M.H."/>
            <person name="Johannesson H."/>
        </authorList>
    </citation>
    <scope>NUCLEOTIDE SEQUENCE</scope>
    <source>
        <strain evidence="4">CBS 626.80</strain>
    </source>
</reference>
<dbReference type="PANTHER" id="PTHR13561">
    <property type="entry name" value="DNA REPLICATION REGULATOR DPB11-RELATED"/>
    <property type="match status" value="1"/>
</dbReference>
<evidence type="ECO:0000256" key="2">
    <source>
        <dbReference type="SAM" id="MobiDB-lite"/>
    </source>
</evidence>
<protein>
    <recommendedName>
        <fullName evidence="3">BRCT domain-containing protein</fullName>
    </recommendedName>
</protein>
<dbReference type="GO" id="GO:0007095">
    <property type="term" value="P:mitotic G2 DNA damage checkpoint signaling"/>
    <property type="evidence" value="ECO:0007669"/>
    <property type="project" value="TreeGrafter"/>
</dbReference>
<dbReference type="Proteomes" id="UP001303222">
    <property type="component" value="Unassembled WGS sequence"/>
</dbReference>
<evidence type="ECO:0000259" key="3">
    <source>
        <dbReference type="PROSITE" id="PS50172"/>
    </source>
</evidence>
<evidence type="ECO:0000313" key="5">
    <source>
        <dbReference type="Proteomes" id="UP001303222"/>
    </source>
</evidence>
<proteinExistence type="predicted"/>
<dbReference type="AlphaFoldDB" id="A0AAN6NW76"/>
<dbReference type="SMART" id="SM00292">
    <property type="entry name" value="BRCT"/>
    <property type="match status" value="4"/>
</dbReference>
<dbReference type="Pfam" id="PF12738">
    <property type="entry name" value="PTCB-BRCT"/>
    <property type="match status" value="2"/>
</dbReference>
<feature type="domain" description="BRCT" evidence="3">
    <location>
        <begin position="60"/>
        <end position="104"/>
    </location>
</feature>
<keyword evidence="5" id="KW-1185">Reference proteome</keyword>
<feature type="region of interest" description="Disordered" evidence="2">
    <location>
        <begin position="641"/>
        <end position="772"/>
    </location>
</feature>
<reference evidence="4" key="1">
    <citation type="journal article" date="2023" name="Mol. Phylogenet. Evol.">
        <title>Genome-scale phylogeny and comparative genomics of the fungal order Sordariales.</title>
        <authorList>
            <person name="Hensen N."/>
            <person name="Bonometti L."/>
            <person name="Westerberg I."/>
            <person name="Brannstrom I.O."/>
            <person name="Guillou S."/>
            <person name="Cros-Aarteil S."/>
            <person name="Calhoun S."/>
            <person name="Haridas S."/>
            <person name="Kuo A."/>
            <person name="Mondo S."/>
            <person name="Pangilinan J."/>
            <person name="Riley R."/>
            <person name="LaButti K."/>
            <person name="Andreopoulos B."/>
            <person name="Lipzen A."/>
            <person name="Chen C."/>
            <person name="Yan M."/>
            <person name="Daum C."/>
            <person name="Ng V."/>
            <person name="Clum A."/>
            <person name="Steindorff A."/>
            <person name="Ohm R.A."/>
            <person name="Martin F."/>
            <person name="Silar P."/>
            <person name="Natvig D.O."/>
            <person name="Lalanne C."/>
            <person name="Gautier V."/>
            <person name="Ament-Velasquez S.L."/>
            <person name="Kruys A."/>
            <person name="Hutchinson M.I."/>
            <person name="Powell A.J."/>
            <person name="Barry K."/>
            <person name="Miller A.N."/>
            <person name="Grigoriev I.V."/>
            <person name="Debuchy R."/>
            <person name="Gladieux P."/>
            <person name="Hiltunen Thoren M."/>
            <person name="Johannesson H."/>
        </authorList>
    </citation>
    <scope>NUCLEOTIDE SEQUENCE</scope>
    <source>
        <strain evidence="4">CBS 626.80</strain>
    </source>
</reference>
<feature type="compositionally biased region" description="Polar residues" evidence="2">
    <location>
        <begin position="650"/>
        <end position="664"/>
    </location>
</feature>
<feature type="compositionally biased region" description="Low complexity" evidence="2">
    <location>
        <begin position="23"/>
        <end position="37"/>
    </location>
</feature>
<feature type="compositionally biased region" description="Low complexity" evidence="2">
    <location>
        <begin position="829"/>
        <end position="859"/>
    </location>
</feature>
<dbReference type="CDD" id="cd18433">
    <property type="entry name" value="BRCT_Rad4_rpt3"/>
    <property type="match status" value="1"/>
</dbReference>